<feature type="coiled-coil region" evidence="1">
    <location>
        <begin position="390"/>
        <end position="451"/>
    </location>
</feature>
<feature type="region of interest" description="Disordered" evidence="2">
    <location>
        <begin position="922"/>
        <end position="965"/>
    </location>
</feature>
<proteinExistence type="predicted"/>
<evidence type="ECO:0000256" key="1">
    <source>
        <dbReference type="SAM" id="Coils"/>
    </source>
</evidence>
<protein>
    <submittedName>
        <fullName evidence="3">Uncharacterized protein</fullName>
    </submittedName>
</protein>
<evidence type="ECO:0000313" key="3">
    <source>
        <dbReference type="EMBL" id="GHP06315.1"/>
    </source>
</evidence>
<feature type="compositionally biased region" description="Polar residues" evidence="2">
    <location>
        <begin position="827"/>
        <end position="852"/>
    </location>
</feature>
<organism evidence="3 4">
    <name type="scientific">Pycnococcus provasolii</name>
    <dbReference type="NCBI Taxonomy" id="41880"/>
    <lineage>
        <taxon>Eukaryota</taxon>
        <taxon>Viridiplantae</taxon>
        <taxon>Chlorophyta</taxon>
        <taxon>Pseudoscourfieldiophyceae</taxon>
        <taxon>Pseudoscourfieldiales</taxon>
        <taxon>Pycnococcaceae</taxon>
        <taxon>Pycnococcus</taxon>
    </lineage>
</organism>
<evidence type="ECO:0000313" key="4">
    <source>
        <dbReference type="Proteomes" id="UP000660262"/>
    </source>
</evidence>
<comment type="caution">
    <text evidence="3">The sequence shown here is derived from an EMBL/GenBank/DDBJ whole genome shotgun (WGS) entry which is preliminary data.</text>
</comment>
<dbReference type="AlphaFoldDB" id="A0A830HHL1"/>
<feature type="region of interest" description="Disordered" evidence="2">
    <location>
        <begin position="821"/>
        <end position="852"/>
    </location>
</feature>
<reference evidence="3" key="1">
    <citation type="submission" date="2020-10" db="EMBL/GenBank/DDBJ databases">
        <title>Unveiling of a novel bifunctional photoreceptor, Dualchrome1, isolated from a cosmopolitan green alga.</title>
        <authorList>
            <person name="Suzuki S."/>
            <person name="Kawachi M."/>
        </authorList>
    </citation>
    <scope>NUCLEOTIDE SEQUENCE</scope>
    <source>
        <strain evidence="3">NIES 2893</strain>
    </source>
</reference>
<name>A0A830HHL1_9CHLO</name>
<gene>
    <name evidence="3" type="ORF">PPROV_000506200</name>
</gene>
<feature type="coiled-coil region" evidence="1">
    <location>
        <begin position="87"/>
        <end position="149"/>
    </location>
</feature>
<accession>A0A830HHL1</accession>
<feature type="coiled-coil region" evidence="1">
    <location>
        <begin position="218"/>
        <end position="284"/>
    </location>
</feature>
<sequence>MADGHGTAPASASASEVVVANDQQHATSEPTPSEDEHGAHVPSPSTPHSSAWDAIAKEANQTNEIDEVTEAAVQNLRMQLSVSKHHREALQVTHDELERLKVLVEQNTQADKARHANTTSTLDRLQGDAQQATNQILQAQNTLAEQSKRFDALHEAIQDESKQRAELADVLAETSKQQVSANEALKENVTKALDVERERISEAASRLDGVAKWLHDAMEEHASMADQQRERKAEFEAKLELAVNDVVRRVERTDAVASEQAKMLAASEKRIETLEQKVENLLARFGEQAVVIAEMKKTTEDEAQVAKDARSLHASRLDVIEERKLPDAEHAIAGLRREVNDVVDRVLAATREARTKADQQDVNELSERVNAMNDGLIGVKKLSVACEVASKDALEKANLLKQQVDKLEDLFSLTADKVNRALNEGLPADVRENLEKMQEDLRLRMAEIEKNSSDLRSLLQGEIDKILVGRRDEASRLLASVEDKLMRYTLREDFEEQRSRIDRLSKRPVAESQPVAPTSTHETVHETVYETVYETVHETDNRGNIVERQVKRAVPAASPESMKEWAAAQLEEMAENHASIIKKINLRLRMHEDQLMLRAHAEEVDASVLDVRGRIEQVLDRLEDVRSKTETANSKADATNRAIGAIKMDLEQSRFATEQAVDMVRNLRIPNVDGLCTTDEVHKLHDELSTRVSSLDDIMTPTMVVQEHMARHLAYSGVDDESGKSEASLLRIDRIEELMSEVARGAASAPALRALQRDVANLHMMLRQSGAGGGDNASLATMRVRGPRNDEVWTCLSCEKGPIGMTHRAPKDTLPDMPSFVADDGTNRSPRTVVSRASTSSGTMQLNLSAQRSQAEMREELLAYRARSASPGNPWNEKSARVPGNFYHASRALEHETTTLAGTVRRPTSSRSISKAYMSVGIASPNSTSPVATKVKPRIRSARASPTSPAMGPSTPEPMRTSRRA</sequence>
<dbReference type="EMBL" id="BNJQ01000012">
    <property type="protein sequence ID" value="GHP06315.1"/>
    <property type="molecule type" value="Genomic_DNA"/>
</dbReference>
<keyword evidence="4" id="KW-1185">Reference proteome</keyword>
<evidence type="ECO:0000256" key="2">
    <source>
        <dbReference type="SAM" id="MobiDB-lite"/>
    </source>
</evidence>
<feature type="region of interest" description="Disordered" evidence="2">
    <location>
        <begin position="1"/>
        <end position="50"/>
    </location>
</feature>
<dbReference type="Proteomes" id="UP000660262">
    <property type="component" value="Unassembled WGS sequence"/>
</dbReference>
<keyword evidence="1" id="KW-0175">Coiled coil</keyword>
<feature type="compositionally biased region" description="Low complexity" evidence="2">
    <location>
        <begin position="8"/>
        <end position="20"/>
    </location>
</feature>
<feature type="compositionally biased region" description="Polar residues" evidence="2">
    <location>
        <begin position="21"/>
        <end position="31"/>
    </location>
</feature>